<dbReference type="AlphaFoldDB" id="A0A9D5H4W4"/>
<protein>
    <submittedName>
        <fullName evidence="2">Uncharacterized protein</fullName>
    </submittedName>
</protein>
<sequence>MPTPSAGPHAAHVATAQLAPANPPATALAQYPRAQRLAAPAQPPALCAQPCMPNAYAPRPAPPLAAPASSVLAAARPPAANPTYTSVAQLRRASRSVTSRPAPPLVAEHRRLAVRPCHFNEQQPRSWFGPVRRDEDQRIAL</sequence>
<evidence type="ECO:0000256" key="1">
    <source>
        <dbReference type="SAM" id="MobiDB-lite"/>
    </source>
</evidence>
<feature type="region of interest" description="Disordered" evidence="1">
    <location>
        <begin position="122"/>
        <end position="141"/>
    </location>
</feature>
<name>A0A9D5H4W4_9LILI</name>
<organism evidence="2 3">
    <name type="scientific">Dioscorea zingiberensis</name>
    <dbReference type="NCBI Taxonomy" id="325984"/>
    <lineage>
        <taxon>Eukaryota</taxon>
        <taxon>Viridiplantae</taxon>
        <taxon>Streptophyta</taxon>
        <taxon>Embryophyta</taxon>
        <taxon>Tracheophyta</taxon>
        <taxon>Spermatophyta</taxon>
        <taxon>Magnoliopsida</taxon>
        <taxon>Liliopsida</taxon>
        <taxon>Dioscoreales</taxon>
        <taxon>Dioscoreaceae</taxon>
        <taxon>Dioscorea</taxon>
    </lineage>
</organism>
<reference evidence="2" key="1">
    <citation type="submission" date="2021-03" db="EMBL/GenBank/DDBJ databases">
        <authorList>
            <person name="Li Z."/>
            <person name="Yang C."/>
        </authorList>
    </citation>
    <scope>NUCLEOTIDE SEQUENCE</scope>
    <source>
        <strain evidence="2">Dzin_1.0</strain>
        <tissue evidence="2">Leaf</tissue>
    </source>
</reference>
<dbReference type="Proteomes" id="UP001085076">
    <property type="component" value="Miscellaneous, Linkage group lg09"/>
</dbReference>
<keyword evidence="3" id="KW-1185">Reference proteome</keyword>
<evidence type="ECO:0000313" key="3">
    <source>
        <dbReference type="Proteomes" id="UP001085076"/>
    </source>
</evidence>
<reference evidence="2" key="2">
    <citation type="journal article" date="2022" name="Hortic Res">
        <title>The genome of Dioscorea zingiberensis sheds light on the biosynthesis, origin and evolution of the medicinally important diosgenin saponins.</title>
        <authorList>
            <person name="Li Y."/>
            <person name="Tan C."/>
            <person name="Li Z."/>
            <person name="Guo J."/>
            <person name="Li S."/>
            <person name="Chen X."/>
            <person name="Wang C."/>
            <person name="Dai X."/>
            <person name="Yang H."/>
            <person name="Song W."/>
            <person name="Hou L."/>
            <person name="Xu J."/>
            <person name="Tong Z."/>
            <person name="Xu A."/>
            <person name="Yuan X."/>
            <person name="Wang W."/>
            <person name="Yang Q."/>
            <person name="Chen L."/>
            <person name="Sun Z."/>
            <person name="Wang K."/>
            <person name="Pan B."/>
            <person name="Chen J."/>
            <person name="Bao Y."/>
            <person name="Liu F."/>
            <person name="Qi X."/>
            <person name="Gang D.R."/>
            <person name="Wen J."/>
            <person name="Li J."/>
        </authorList>
    </citation>
    <scope>NUCLEOTIDE SEQUENCE</scope>
    <source>
        <strain evidence="2">Dzin_1.0</strain>
    </source>
</reference>
<comment type="caution">
    <text evidence="2">The sequence shown here is derived from an EMBL/GenBank/DDBJ whole genome shotgun (WGS) entry which is preliminary data.</text>
</comment>
<dbReference type="EMBL" id="JAGGNH010000009">
    <property type="protein sequence ID" value="KAJ0963393.1"/>
    <property type="molecule type" value="Genomic_DNA"/>
</dbReference>
<evidence type="ECO:0000313" key="2">
    <source>
        <dbReference type="EMBL" id="KAJ0963393.1"/>
    </source>
</evidence>
<proteinExistence type="predicted"/>
<accession>A0A9D5H4W4</accession>
<gene>
    <name evidence="2" type="ORF">J5N97_028515</name>
</gene>
<feature type="compositionally biased region" description="Basic and acidic residues" evidence="1">
    <location>
        <begin position="131"/>
        <end position="141"/>
    </location>
</feature>